<comment type="function">
    <text evidence="22">Dioxygenase that catalyzes the conversion of the modified genomic base 5-methylcytosine (5mC) into 5-hydroxymethylcytosine (5hmC) and plays a key role in epigenetic chromatin reprogramming during embryonic development.</text>
</comment>
<keyword evidence="15" id="KW-0333">Golgi apparatus</keyword>
<dbReference type="GO" id="GO:0016192">
    <property type="term" value="P:vesicle-mediated transport"/>
    <property type="evidence" value="ECO:0007669"/>
    <property type="project" value="InterPro"/>
</dbReference>
<dbReference type="Gene3D" id="3.30.450.60">
    <property type="match status" value="1"/>
</dbReference>
<dbReference type="GO" id="GO:0045944">
    <property type="term" value="P:positive regulation of transcription by RNA polymerase II"/>
    <property type="evidence" value="ECO:0007669"/>
    <property type="project" value="TreeGrafter"/>
</dbReference>
<feature type="region of interest" description="Disordered" evidence="23">
    <location>
        <begin position="777"/>
        <end position="840"/>
    </location>
</feature>
<dbReference type="InterPro" id="IPR028565">
    <property type="entry name" value="MHD"/>
</dbReference>
<evidence type="ECO:0000256" key="2">
    <source>
        <dbReference type="ARBA" id="ARBA00004180"/>
    </source>
</evidence>
<evidence type="ECO:0000256" key="8">
    <source>
        <dbReference type="ARBA" id="ARBA00022454"/>
    </source>
</evidence>
<dbReference type="InterPro" id="IPR018240">
    <property type="entry name" value="Clathrin_mu_CS"/>
</dbReference>
<evidence type="ECO:0000256" key="18">
    <source>
        <dbReference type="ARBA" id="ARBA00023242"/>
    </source>
</evidence>
<dbReference type="PANTHER" id="PTHR23358">
    <property type="entry name" value="METHYLCYTOSINE DIOXYGENASE TET"/>
    <property type="match status" value="1"/>
</dbReference>
<evidence type="ECO:0000256" key="20">
    <source>
        <dbReference type="ARBA" id="ARBA00047840"/>
    </source>
</evidence>
<evidence type="ECO:0000256" key="15">
    <source>
        <dbReference type="ARBA" id="ARBA00023034"/>
    </source>
</evidence>
<evidence type="ECO:0000256" key="6">
    <source>
        <dbReference type="ARBA" id="ARBA00007502"/>
    </source>
</evidence>
<evidence type="ECO:0000256" key="19">
    <source>
        <dbReference type="ARBA" id="ARBA00023329"/>
    </source>
</evidence>
<dbReference type="GO" id="GO:0008270">
    <property type="term" value="F:zinc ion binding"/>
    <property type="evidence" value="ECO:0007669"/>
    <property type="project" value="UniProtKB-UniRule"/>
</dbReference>
<comment type="caution">
    <text evidence="25">The sequence shown here is derived from an EMBL/GenBank/DDBJ whole genome shotgun (WGS) entry which is preliminary data.</text>
</comment>
<keyword evidence="17" id="KW-0472">Membrane</keyword>
<dbReference type="FunFam" id="2.60.40.1170:FF:000009">
    <property type="entry name" value="AP-3 complex subunit mu-1-like protein"/>
    <property type="match status" value="1"/>
</dbReference>
<feature type="compositionally biased region" description="Basic residues" evidence="23">
    <location>
        <begin position="542"/>
        <end position="554"/>
    </location>
</feature>
<dbReference type="CDD" id="cd14837">
    <property type="entry name" value="AP3_Mu_N"/>
    <property type="match status" value="1"/>
</dbReference>
<proteinExistence type="inferred from homology"/>
<dbReference type="InterPro" id="IPR001392">
    <property type="entry name" value="Clathrin_mu"/>
</dbReference>
<reference evidence="25" key="2">
    <citation type="submission" date="2004-02" db="EMBL/GenBank/DDBJ databases">
        <authorList>
            <consortium name="Genoscope"/>
            <consortium name="Whitehead Institute Centre for Genome Research"/>
        </authorList>
    </citation>
    <scope>NUCLEOTIDE SEQUENCE</scope>
</reference>
<evidence type="ECO:0000313" key="25">
    <source>
        <dbReference type="EMBL" id="CAG09718.1"/>
    </source>
</evidence>
<evidence type="ECO:0000256" key="16">
    <source>
        <dbReference type="ARBA" id="ARBA00023125"/>
    </source>
</evidence>
<evidence type="ECO:0000256" key="10">
    <source>
        <dbReference type="ARBA" id="ARBA00022833"/>
    </source>
</evidence>
<feature type="region of interest" description="Disordered" evidence="23">
    <location>
        <begin position="857"/>
        <end position="999"/>
    </location>
</feature>
<evidence type="ECO:0000256" key="3">
    <source>
        <dbReference type="ARBA" id="ARBA00004286"/>
    </source>
</evidence>
<evidence type="ECO:0000256" key="22">
    <source>
        <dbReference type="RuleBase" id="RU367064"/>
    </source>
</evidence>
<dbReference type="PROSITE" id="PS51072">
    <property type="entry name" value="MHD"/>
    <property type="match status" value="1"/>
</dbReference>
<evidence type="ECO:0000256" key="5">
    <source>
        <dbReference type="ARBA" id="ARBA00005324"/>
    </source>
</evidence>
<keyword evidence="16" id="KW-0238">DNA-binding</keyword>
<dbReference type="PRINTS" id="PR00314">
    <property type="entry name" value="CLATHRINADPT"/>
</dbReference>
<feature type="compositionally biased region" description="Low complexity" evidence="23">
    <location>
        <begin position="781"/>
        <end position="802"/>
    </location>
</feature>
<dbReference type="GO" id="GO:0006886">
    <property type="term" value="P:intracellular protein transport"/>
    <property type="evidence" value="ECO:0007669"/>
    <property type="project" value="InterPro"/>
</dbReference>
<dbReference type="GO" id="GO:0005794">
    <property type="term" value="C:Golgi apparatus"/>
    <property type="evidence" value="ECO:0007669"/>
    <property type="project" value="UniProtKB-SubCell"/>
</dbReference>
<keyword evidence="18" id="KW-0539">Nucleus</keyword>
<dbReference type="GO" id="GO:0141166">
    <property type="term" value="P:chromosomal 5-methylcytosine DNA demethylation pathway"/>
    <property type="evidence" value="ECO:0007669"/>
    <property type="project" value="UniProtKB-UniRule"/>
</dbReference>
<evidence type="ECO:0000256" key="4">
    <source>
        <dbReference type="ARBA" id="ARBA00004555"/>
    </source>
</evidence>
<feature type="region of interest" description="Disordered" evidence="23">
    <location>
        <begin position="2243"/>
        <end position="2271"/>
    </location>
</feature>
<dbReference type="InterPro" id="IPR036168">
    <property type="entry name" value="AP2_Mu_C_sf"/>
</dbReference>
<feature type="region of interest" description="Disordered" evidence="23">
    <location>
        <begin position="702"/>
        <end position="727"/>
    </location>
</feature>
<dbReference type="GO" id="GO:0030659">
    <property type="term" value="C:cytoplasmic vesicle membrane"/>
    <property type="evidence" value="ECO:0007669"/>
    <property type="project" value="UniProtKB-SubCell"/>
</dbReference>
<feature type="region of interest" description="Disordered" evidence="23">
    <location>
        <begin position="2107"/>
        <end position="2131"/>
    </location>
</feature>
<dbReference type="InterPro" id="IPR024779">
    <property type="entry name" value="2OGFeDO_JBP1/TET_oxygenase_dom"/>
</dbReference>
<keyword evidence="19" id="KW-0968">Cytoplasmic vesicle</keyword>
<dbReference type="GO" id="GO:0005694">
    <property type="term" value="C:chromosome"/>
    <property type="evidence" value="ECO:0007669"/>
    <property type="project" value="UniProtKB-SubCell"/>
</dbReference>
<comment type="catalytic activity">
    <reaction evidence="22">
        <text>a 5-methyl-2'-deoxycytidine in DNA + 2-oxoglutarate + O2 = a 5-hydroxymethyl-2'-deoxycytidine in DNA + succinate + CO2</text>
        <dbReference type="Rhea" id="RHEA:52636"/>
        <dbReference type="Rhea" id="RHEA-COMP:11370"/>
        <dbReference type="Rhea" id="RHEA-COMP:13315"/>
        <dbReference type="ChEBI" id="CHEBI:15379"/>
        <dbReference type="ChEBI" id="CHEBI:16526"/>
        <dbReference type="ChEBI" id="CHEBI:16810"/>
        <dbReference type="ChEBI" id="CHEBI:30031"/>
        <dbReference type="ChEBI" id="CHEBI:85454"/>
        <dbReference type="ChEBI" id="CHEBI:136731"/>
        <dbReference type="EC" id="1.14.11.80"/>
    </reaction>
</comment>
<dbReference type="SUPFAM" id="SSF64356">
    <property type="entry name" value="SNARE-like"/>
    <property type="match status" value="1"/>
</dbReference>
<dbReference type="SUPFAM" id="SSF49447">
    <property type="entry name" value="Second domain of Mu2 adaptin subunit (ap50) of ap2 adaptor"/>
    <property type="match status" value="1"/>
</dbReference>
<feature type="compositionally biased region" description="Low complexity" evidence="23">
    <location>
        <begin position="2076"/>
        <end position="2093"/>
    </location>
</feature>
<evidence type="ECO:0000256" key="17">
    <source>
        <dbReference type="ARBA" id="ARBA00023136"/>
    </source>
</evidence>
<dbReference type="GO" id="GO:0030131">
    <property type="term" value="C:clathrin adaptor complex"/>
    <property type="evidence" value="ECO:0007669"/>
    <property type="project" value="InterPro"/>
</dbReference>
<dbReference type="PROSITE" id="PS00990">
    <property type="entry name" value="CLAT_ADAPTOR_M_1"/>
    <property type="match status" value="1"/>
</dbReference>
<dbReference type="InterPro" id="IPR040175">
    <property type="entry name" value="TET1/2/3"/>
</dbReference>
<dbReference type="PANTHER" id="PTHR23358:SF4">
    <property type="entry name" value="METHYLCYTOSINE DIOXYGENASE TET3"/>
    <property type="match status" value="1"/>
</dbReference>
<feature type="domain" description="MHD" evidence="24">
    <location>
        <begin position="176"/>
        <end position="462"/>
    </location>
</feature>
<comment type="similarity">
    <text evidence="6 22">Belongs to the TET family.</text>
</comment>
<dbReference type="GO" id="GO:0005634">
    <property type="term" value="C:nucleus"/>
    <property type="evidence" value="ECO:0007669"/>
    <property type="project" value="UniProtKB-UniRule"/>
</dbReference>
<feature type="compositionally biased region" description="Basic and acidic residues" evidence="23">
    <location>
        <begin position="1820"/>
        <end position="1831"/>
    </location>
</feature>
<comment type="similarity">
    <text evidence="5">Belongs to the adaptor complexes medium subunit family.</text>
</comment>
<evidence type="ECO:0000256" key="21">
    <source>
        <dbReference type="ARBA" id="ARBA00049431"/>
    </source>
</evidence>
<keyword evidence="11" id="KW-0653">Protein transport</keyword>
<feature type="region of interest" description="Disordered" evidence="23">
    <location>
        <begin position="621"/>
        <end position="644"/>
    </location>
</feature>
<keyword evidence="9 22" id="KW-0479">Metal-binding</keyword>
<feature type="compositionally biased region" description="Low complexity" evidence="23">
    <location>
        <begin position="1270"/>
        <end position="1303"/>
    </location>
</feature>
<dbReference type="Pfam" id="PF12851">
    <property type="entry name" value="Tet_JBP"/>
    <property type="match status" value="1"/>
</dbReference>
<evidence type="ECO:0000256" key="23">
    <source>
        <dbReference type="SAM" id="MobiDB-lite"/>
    </source>
</evidence>
<keyword evidence="14 22" id="KW-0408">Iron</keyword>
<evidence type="ECO:0000256" key="1">
    <source>
        <dbReference type="ARBA" id="ARBA00004123"/>
    </source>
</evidence>
<sequence length="2294" mass="249716">MIHSLFLVNASGDIFLEKHWKSVVSRSVCDYFFEALERATEPENVPPVIPTPHHYLISVLRHRIYFVAVIQSEVPPLFVIEFLHRVVDTFQDYFGVCTEAAIKDNVVVVYELLEEMLDNGFPLATESNILKELIKPPTILRTMVNTITGSTNVGEQLPTGQLSVVPWRRTGVKYTNNEAYFDVVEEIDAIIDKSGIPLLSAGPRPRVRHSPPWLPLRLHHHRRDSGSDRRLREAHWDARPDALLHGEFPASASALVSVGRPNAPSVSQNPRLLDDVSFHPCVRFKRWEAERILSFIPPDGNFRLLSYHVSSQNLVAIPVYVKHNITFREGSSQGRFDLTLGPKQTMGKGVESVLVSSQLPRGVLNVSLNPSQGTYTFDPVTKMLSWDVGKINPQKLPSLKGTMSLQAGASKPDENPTINIQFKIQQMAISGLKVNRLDMYGEKYKPFKGIKYMTKAGKFQVRTRCLACAHAAPDPCHAAPAVASLRVEYFEGSVRDGSAEPELAAELRSGIQGWSRERPGGPTHMGPLTYCVPAVHRHPQPMRPTPHRQCHRRPPGPPTDTLQETVQKVISVDGPRSGGQMEIGSHDRLQEGALSLKLANGVNNYPGGDETSVEAEQQRAGSVPPRPWVSGQGKVSDTQQQQPCWNGSHGANPVQPAHHAAMEDAHNLVAFSAIAGSLPPSSSSPCLVQPNTAQLYERFSQEMGSDGAQARLSAGTSEGGGQPPEDLQTLQTALNQAKHGHKPPNCDCDGPDCPDYLEWLKKKIKLASGEIQGACKGVDTPQQLQPHLQQPHWQNHPQQYPQVNGGHRPPSYPQQHQGSHPKQASCSKSPIPCSPQPRRKTSVIQAAIAIEALTQLSDTRAQAPGSPGPGPYNSNFHQQHRTQPLPPRPPSGSGSVLPPPGSRSSSSRSQSVPPGPHSSHQAPVSSELHRPQSQGQPPHVTPLASSTSPFPGQGKHPGFSPNSQHWQRGSGKGSEPTKLHQSGYNVAPHASPNPMSELKQLLGDTTGKFSGAPFKLPVTQQPRLCQNGSLQSQDNPALAGMKQEPDDHHAASFGMANCQQQQQSYAGIALPPGQTSISHSTQAALQQHLHYKRTLFSNHSPGFGASGPRATLACQNLKKWWPQGETEGLPHLTIKQEPKKKKSNQGSPVMKSMSGMLAGPPQPKPKQIIIKKTKQKASMPTFLPHSQISIQKPALLMDRAPALTSLQPGSLPSQHLLGNSSQAAAAAGLPAPAQSQVSISNSPTTSCIFPPASANTPTLVGPLPSPAVTGNAQSEGAGGQSSSNTSTTTTSLTSTSSSSTSNSQLPSLVNVDPKYEELIRQFEAEFGDSHPPQSKPLGAKDSAPGKGGVCPNPTPPPKPDRDDQMEVSQEESGILCERAPVEAQNDGILQVAPPCTEKQQPPGPLESLFSTPGSPLPKRMKIEASGDVAVLSTTCFSEEDTPTKDSLPSSPSLRGFLESPLRYLDTPTKTLFNTPSKDLQAEFPTCTCVEQILEKDEGPYYNHLGAGPTVAAVRDLMERRTGLKGDAIRLEKVVYTGREGKSSQGCPIAKWVIRRGSETEKLLCLVRERAGHHCPNAVIIIVILAWEGVPRAMADMLYRDLSDSLTKYGNPTNRRCGFNDDRTCACQGKDPEKSGASFSFGCSWSMYFNGCKYARSKMPRKFRLQGDRPEEEDKVRDRFQALATHVAPLYKQLAPQAYSNQCQTESKAPDCRLGLKEGRPFSGVTACMDFCAHAHKDQHNLYNGCTVVCTLTKEDNREVQKIPDDEQLHVLPLYKVSPTDEFGREEGQRLKMKTGAIQVLQAFRREVRKLPEPAKSCRQRRLEAKKASSEKKKNKMMQQTRETPDKSVVKAEICLTASPQAQVNQGGVKQEVKANIKKEHERYPAQAADMFNNICPHPSFYARGGLPPAWPALCNLPAMHNGYYNYPPNALFARKLRTYEGRSAAFLKAEVKSEEVEKKPDVQGLQARLAEAFPGGYSQPANFSQSRPSLASSEASNRGTPVIKQEPLDVPVYEGSTPGRATPHTPGTTPQPAPWSAHRVNGSCDSPLNLRAGPDGPAVNPEQFHQQHSPYPPQWASYPAPNAAMPPAAASPSLQGRLFPDALQQSDQACWNPSQGDSDAASTKGLEEDKEEVWSDSEHNFLDPNIGGVAVAPAHGSILIECARRELHATTPLKKPDRSHPTRISLVFYQHKNLNQPMHGLGLWEAKMKLLAERALQRQQEAALLGLSQEDIKALGKKRKWGAAAAGASPGPGQSKDKREGPVTRLAPTAHTTSVVTASPYAFTRLTGPYSHFV</sequence>
<dbReference type="InterPro" id="IPR046942">
    <property type="entry name" value="TET_oxygenase"/>
</dbReference>
<dbReference type="GO" id="GO:0040029">
    <property type="term" value="P:epigenetic regulation of gene expression"/>
    <property type="evidence" value="ECO:0007669"/>
    <property type="project" value="InterPro"/>
</dbReference>
<evidence type="ECO:0000256" key="12">
    <source>
        <dbReference type="ARBA" id="ARBA00022964"/>
    </source>
</evidence>
<keyword evidence="10 22" id="KW-0862">Zinc</keyword>
<feature type="region of interest" description="Disordered" evidence="23">
    <location>
        <begin position="1815"/>
        <end position="1844"/>
    </location>
</feature>
<feature type="compositionally biased region" description="Polar residues" evidence="23">
    <location>
        <begin position="2107"/>
        <end position="2121"/>
    </location>
</feature>
<feature type="region of interest" description="Disordered" evidence="23">
    <location>
        <begin position="1133"/>
        <end position="1165"/>
    </location>
</feature>
<gene>
    <name evidence="25" type="ORF">GSTENG00031114001</name>
</gene>
<dbReference type="SMART" id="SM01333">
    <property type="entry name" value="Tet_JBP"/>
    <property type="match status" value="1"/>
</dbReference>
<feature type="region of interest" description="Disordered" evidence="23">
    <location>
        <begin position="1258"/>
        <end position="1309"/>
    </location>
</feature>
<dbReference type="GO" id="GO:0070579">
    <property type="term" value="F:DNA 5-methylcytosine dioxygenase activity"/>
    <property type="evidence" value="ECO:0007669"/>
    <property type="project" value="UniProtKB-UniRule"/>
</dbReference>
<evidence type="ECO:0000256" key="7">
    <source>
        <dbReference type="ARBA" id="ARBA00022448"/>
    </source>
</evidence>
<keyword evidence="8" id="KW-0158">Chromosome</keyword>
<evidence type="ECO:0000256" key="11">
    <source>
        <dbReference type="ARBA" id="ARBA00022927"/>
    </source>
</evidence>
<feature type="region of interest" description="Disordered" evidence="23">
    <location>
        <begin position="1976"/>
        <end position="2094"/>
    </location>
</feature>
<keyword evidence="7" id="KW-0813">Transport</keyword>
<feature type="compositionally biased region" description="Low complexity" evidence="23">
    <location>
        <begin position="2243"/>
        <end position="2254"/>
    </location>
</feature>
<feature type="compositionally biased region" description="Polar residues" evidence="23">
    <location>
        <begin position="633"/>
        <end position="644"/>
    </location>
</feature>
<dbReference type="EC" id="1.14.11.80" evidence="22"/>
<dbReference type="OrthoDB" id="8854879at2759"/>
<dbReference type="InterPro" id="IPR011012">
    <property type="entry name" value="Longin-like_dom_sf"/>
</dbReference>
<protein>
    <recommendedName>
        <fullName evidence="22">Methylcytosine dioxygenase TET</fullName>
        <ecNumber evidence="22">1.14.11.80</ecNumber>
    </recommendedName>
</protein>
<accession>Q4RPG4</accession>
<dbReference type="Pfam" id="PF00928">
    <property type="entry name" value="Adap_comp_sub"/>
    <property type="match status" value="1"/>
</dbReference>
<organism evidence="25">
    <name type="scientific">Tetraodon nigroviridis</name>
    <name type="common">Spotted green pufferfish</name>
    <name type="synonym">Chelonodon nigroviridis</name>
    <dbReference type="NCBI Taxonomy" id="99883"/>
    <lineage>
        <taxon>Eukaryota</taxon>
        <taxon>Metazoa</taxon>
        <taxon>Chordata</taxon>
        <taxon>Craniata</taxon>
        <taxon>Vertebrata</taxon>
        <taxon>Euteleostomi</taxon>
        <taxon>Actinopterygii</taxon>
        <taxon>Neopterygii</taxon>
        <taxon>Teleostei</taxon>
        <taxon>Neoteleostei</taxon>
        <taxon>Acanthomorphata</taxon>
        <taxon>Eupercaria</taxon>
        <taxon>Tetraodontiformes</taxon>
        <taxon>Tetradontoidea</taxon>
        <taxon>Tetraodontidae</taxon>
        <taxon>Tetraodon</taxon>
    </lineage>
</organism>
<comment type="catalytic activity">
    <reaction evidence="21 22">
        <text>a 5-hydroxymethyl-2'-deoxycytidine in DNA + 2-oxoglutarate + O2 = a 5-formyl-2'-deoxycytidine in DNA + succinate + CO2 + H2O</text>
        <dbReference type="Rhea" id="RHEA:53828"/>
        <dbReference type="Rhea" id="RHEA-COMP:13315"/>
        <dbReference type="Rhea" id="RHEA-COMP:13656"/>
        <dbReference type="ChEBI" id="CHEBI:15377"/>
        <dbReference type="ChEBI" id="CHEBI:15379"/>
        <dbReference type="ChEBI" id="CHEBI:16526"/>
        <dbReference type="ChEBI" id="CHEBI:16810"/>
        <dbReference type="ChEBI" id="CHEBI:30031"/>
        <dbReference type="ChEBI" id="CHEBI:136731"/>
        <dbReference type="ChEBI" id="CHEBI:137731"/>
        <dbReference type="EC" id="1.14.11.80"/>
    </reaction>
</comment>
<evidence type="ECO:0000259" key="24">
    <source>
        <dbReference type="PROSITE" id="PS51072"/>
    </source>
</evidence>
<keyword evidence="13 22" id="KW-0560">Oxidoreductase</keyword>
<feature type="compositionally biased region" description="Polar residues" evidence="23">
    <location>
        <begin position="813"/>
        <end position="828"/>
    </location>
</feature>
<evidence type="ECO:0000256" key="13">
    <source>
        <dbReference type="ARBA" id="ARBA00023002"/>
    </source>
</evidence>
<dbReference type="Pfam" id="PF01217">
    <property type="entry name" value="Clat_adaptor_s"/>
    <property type="match status" value="1"/>
</dbReference>
<evidence type="ECO:0000256" key="14">
    <source>
        <dbReference type="ARBA" id="ARBA00023004"/>
    </source>
</evidence>
<feature type="compositionally biased region" description="Low complexity" evidence="23">
    <location>
        <begin position="891"/>
        <end position="912"/>
    </location>
</feature>
<comment type="cofactor">
    <cofactor evidence="22">
        <name>Fe(2+)</name>
        <dbReference type="ChEBI" id="CHEBI:29033"/>
    </cofactor>
    <text evidence="22">Binds 1 Fe(2+) ion per subunit.</text>
</comment>
<dbReference type="Gene3D" id="2.60.40.1170">
    <property type="entry name" value="Mu homology domain, subdomain B"/>
    <property type="match status" value="2"/>
</dbReference>
<dbReference type="KEGG" id="tng:GSTEN00031114G001"/>
<reference evidence="25" key="1">
    <citation type="journal article" date="2004" name="Nature">
        <title>Genome duplication in the teleost fish Tetraodon nigroviridis reveals the early vertebrate proto-karyotype.</title>
        <authorList>
            <person name="Jaillon O."/>
            <person name="Aury J.-M."/>
            <person name="Brunet F."/>
            <person name="Petit J.-L."/>
            <person name="Stange-Thomann N."/>
            <person name="Mauceli E."/>
            <person name="Bouneau L."/>
            <person name="Fischer C."/>
            <person name="Ozouf-Costaz C."/>
            <person name="Bernot A."/>
            <person name="Nicaud S."/>
            <person name="Jaffe D."/>
            <person name="Fisher S."/>
            <person name="Lutfalla G."/>
            <person name="Dossat C."/>
            <person name="Segurens B."/>
            <person name="Dasilva C."/>
            <person name="Salanoubat M."/>
            <person name="Levy M."/>
            <person name="Boudet N."/>
            <person name="Castellano S."/>
            <person name="Anthouard V."/>
            <person name="Jubin C."/>
            <person name="Castelli V."/>
            <person name="Katinka M."/>
            <person name="Vacherie B."/>
            <person name="Biemont C."/>
            <person name="Skalli Z."/>
            <person name="Cattolico L."/>
            <person name="Poulain J."/>
            <person name="De Berardinis V."/>
            <person name="Cruaud C."/>
            <person name="Duprat S."/>
            <person name="Brottier P."/>
            <person name="Coutanceau J.-P."/>
            <person name="Gouzy J."/>
            <person name="Parra G."/>
            <person name="Lardier G."/>
            <person name="Chapple C."/>
            <person name="McKernan K.J."/>
            <person name="McEwan P."/>
            <person name="Bosak S."/>
            <person name="Kellis M."/>
            <person name="Volff J.-N."/>
            <person name="Guigo R."/>
            <person name="Zody M.C."/>
            <person name="Mesirov J."/>
            <person name="Lindblad-Toh K."/>
            <person name="Birren B."/>
            <person name="Nusbaum C."/>
            <person name="Kahn D."/>
            <person name="Robinson-Rechavi M."/>
            <person name="Laudet V."/>
            <person name="Schachter V."/>
            <person name="Quetier F."/>
            <person name="Saurin W."/>
            <person name="Scarpelli C."/>
            <person name="Wincker P."/>
            <person name="Lander E.S."/>
            <person name="Weissenbach J."/>
            <person name="Roest Crollius H."/>
        </authorList>
    </citation>
    <scope>NUCLEOTIDE SEQUENCE [LARGE SCALE GENOMIC DNA]</scope>
</reference>
<comment type="catalytic activity">
    <reaction evidence="20 22">
        <text>a 5-formyl-2'-deoxycytidine in DNA + 2-oxoglutarate + O2 = a 5-carboxyl-2'-deoxycytidine in DNA + succinate + CO2 + H(+)</text>
        <dbReference type="Rhea" id="RHEA:53832"/>
        <dbReference type="Rhea" id="RHEA-COMP:13656"/>
        <dbReference type="Rhea" id="RHEA-COMP:13657"/>
        <dbReference type="ChEBI" id="CHEBI:15378"/>
        <dbReference type="ChEBI" id="CHEBI:15379"/>
        <dbReference type="ChEBI" id="CHEBI:16526"/>
        <dbReference type="ChEBI" id="CHEBI:16810"/>
        <dbReference type="ChEBI" id="CHEBI:30031"/>
        <dbReference type="ChEBI" id="CHEBI:137731"/>
        <dbReference type="ChEBI" id="CHEBI:137732"/>
        <dbReference type="EC" id="1.14.11.80"/>
    </reaction>
</comment>
<feature type="compositionally biased region" description="Polar residues" evidence="23">
    <location>
        <begin position="1979"/>
        <end position="1999"/>
    </location>
</feature>
<dbReference type="FunFam" id="3.30.450.60:FF:000012">
    <property type="entry name" value="AP-3 complex subunit mu-1 isoform X1"/>
    <property type="match status" value="1"/>
</dbReference>
<feature type="region of interest" description="Disordered" evidence="23">
    <location>
        <begin position="1326"/>
        <end position="1372"/>
    </location>
</feature>
<keyword evidence="12 22" id="KW-0223">Dioxygenase</keyword>
<dbReference type="InterPro" id="IPR022775">
    <property type="entry name" value="AP_mu_sigma_su"/>
</dbReference>
<comment type="cofactor">
    <cofactor evidence="22">
        <name>Zn(2+)</name>
        <dbReference type="ChEBI" id="CHEBI:29105"/>
    </cofactor>
    <text evidence="22">The zinc ions have a structural role.</text>
</comment>
<name>Q4RPG4_TETNG</name>
<dbReference type="PROSITE" id="PS00991">
    <property type="entry name" value="CLAT_ADAPTOR_M_2"/>
    <property type="match status" value="1"/>
</dbReference>
<feature type="region of interest" description="Disordered" evidence="23">
    <location>
        <begin position="542"/>
        <end position="562"/>
    </location>
</feature>
<comment type="subcellular location">
    <subcellularLocation>
        <location evidence="3">Chromosome</location>
    </subcellularLocation>
    <subcellularLocation>
        <location evidence="2">Cytoplasmic vesicle membrane</location>
        <topology evidence="2">Peripheral membrane protein</topology>
        <orientation evidence="2">Cytoplasmic side</orientation>
    </subcellularLocation>
    <subcellularLocation>
        <location evidence="4">Golgi apparatus</location>
    </subcellularLocation>
    <subcellularLocation>
        <location evidence="1">Nucleus</location>
    </subcellularLocation>
</comment>
<evidence type="ECO:0000256" key="9">
    <source>
        <dbReference type="ARBA" id="ARBA00022723"/>
    </source>
</evidence>
<dbReference type="EMBL" id="CAAE01015007">
    <property type="protein sequence ID" value="CAG09718.1"/>
    <property type="molecule type" value="Genomic_DNA"/>
</dbReference>